<accession>S8BQX6</accession>
<reference evidence="2 3" key="1">
    <citation type="journal article" date="2013" name="PLoS Genet.">
        <title>Genomic mechanisms accounting for the adaptation to parasitism in nematode-trapping fungi.</title>
        <authorList>
            <person name="Meerupati T."/>
            <person name="Andersson K.M."/>
            <person name="Friman E."/>
            <person name="Kumar D."/>
            <person name="Tunlid A."/>
            <person name="Ahren D."/>
        </authorList>
    </citation>
    <scope>NUCLEOTIDE SEQUENCE [LARGE SCALE GENOMIC DNA]</scope>
    <source>
        <strain evidence="2 3">CBS 200.50</strain>
    </source>
</reference>
<name>S8BQX6_DACHA</name>
<dbReference type="Pfam" id="PF12937">
    <property type="entry name" value="F-box-like"/>
    <property type="match status" value="1"/>
</dbReference>
<dbReference type="InterPro" id="IPR001810">
    <property type="entry name" value="F-box_dom"/>
</dbReference>
<dbReference type="InterPro" id="IPR036047">
    <property type="entry name" value="F-box-like_dom_sf"/>
</dbReference>
<sequence length="286" mass="32136">MASVSILPPIAPEVNELVERKLDQTRLNGFIPALIVCQTTPLLTLPAEIHIQIATFLSIGDQISASQTCTHWRNILLHSKYLRTTRYPSKLNGEAGPYTHKILSVHNFENVGFSDTVDPLNGLMCLVRGNSIHGYYYLRDEGKCESNYDDINIFDISKLSLLDEPLFSPAVFGSMGLALREVGGCKEASVNSYNLRLYVKSRSYTYRTRWSKHFNLDETTSVRKVVSTIVDEASAELTEWDICSAQDGTSHGEDHGKWIRVFLIKNPPEREEVAVCITSSPFYSII</sequence>
<dbReference type="EMBL" id="AQGS01000616">
    <property type="protein sequence ID" value="EPS37657.1"/>
    <property type="molecule type" value="Genomic_DNA"/>
</dbReference>
<evidence type="ECO:0000313" key="3">
    <source>
        <dbReference type="Proteomes" id="UP000015100"/>
    </source>
</evidence>
<gene>
    <name evidence="2" type="ORF">H072_8677</name>
</gene>
<comment type="caution">
    <text evidence="2">The sequence shown here is derived from an EMBL/GenBank/DDBJ whole genome shotgun (WGS) entry which is preliminary data.</text>
</comment>
<protein>
    <recommendedName>
        <fullName evidence="1">F-box domain-containing protein</fullName>
    </recommendedName>
</protein>
<dbReference type="SUPFAM" id="SSF81383">
    <property type="entry name" value="F-box domain"/>
    <property type="match status" value="1"/>
</dbReference>
<feature type="domain" description="F-box" evidence="1">
    <location>
        <begin position="39"/>
        <end position="85"/>
    </location>
</feature>
<dbReference type="OrthoDB" id="5378005at2759"/>
<organism evidence="2 3">
    <name type="scientific">Dactylellina haptotyla (strain CBS 200.50)</name>
    <name type="common">Nematode-trapping fungus</name>
    <name type="synonym">Monacrosporium haptotylum</name>
    <dbReference type="NCBI Taxonomy" id="1284197"/>
    <lineage>
        <taxon>Eukaryota</taxon>
        <taxon>Fungi</taxon>
        <taxon>Dikarya</taxon>
        <taxon>Ascomycota</taxon>
        <taxon>Pezizomycotina</taxon>
        <taxon>Orbiliomycetes</taxon>
        <taxon>Orbiliales</taxon>
        <taxon>Orbiliaceae</taxon>
        <taxon>Dactylellina</taxon>
    </lineage>
</organism>
<evidence type="ECO:0000313" key="2">
    <source>
        <dbReference type="EMBL" id="EPS37657.1"/>
    </source>
</evidence>
<proteinExistence type="predicted"/>
<dbReference type="HOGENOM" id="CLU_1156134_0_0_1"/>
<dbReference type="Proteomes" id="UP000015100">
    <property type="component" value="Unassembled WGS sequence"/>
</dbReference>
<reference evidence="3" key="2">
    <citation type="submission" date="2013-04" db="EMBL/GenBank/DDBJ databases">
        <title>Genomic mechanisms accounting for the adaptation to parasitism in nematode-trapping fungi.</title>
        <authorList>
            <person name="Ahren D.G."/>
        </authorList>
    </citation>
    <scope>NUCLEOTIDE SEQUENCE [LARGE SCALE GENOMIC DNA]</scope>
    <source>
        <strain evidence="3">CBS 200.50</strain>
    </source>
</reference>
<dbReference type="OMA" id="CTHWRNI"/>
<dbReference type="AlphaFoldDB" id="S8BQX6"/>
<dbReference type="PROSITE" id="PS50181">
    <property type="entry name" value="FBOX"/>
    <property type="match status" value="1"/>
</dbReference>
<dbReference type="Gene3D" id="1.20.1280.50">
    <property type="match status" value="1"/>
</dbReference>
<keyword evidence="3" id="KW-1185">Reference proteome</keyword>
<evidence type="ECO:0000259" key="1">
    <source>
        <dbReference type="PROSITE" id="PS50181"/>
    </source>
</evidence>